<name>A0A9W6H6J0_9MICO</name>
<evidence type="ECO:0000313" key="3">
    <source>
        <dbReference type="Proteomes" id="UP001142372"/>
    </source>
</evidence>
<keyword evidence="3" id="KW-1185">Reference proteome</keyword>
<proteinExistence type="predicted"/>
<dbReference type="GO" id="GO:0035447">
    <property type="term" value="F:mycothiol synthase activity"/>
    <property type="evidence" value="ECO:0007669"/>
    <property type="project" value="TreeGrafter"/>
</dbReference>
<evidence type="ECO:0000313" key="2">
    <source>
        <dbReference type="EMBL" id="GLJ74870.1"/>
    </source>
</evidence>
<accession>A0A9W6H6J0</accession>
<protein>
    <recommendedName>
        <fullName evidence="1">N-acetyltransferase domain-containing protein</fullName>
    </recommendedName>
</protein>
<evidence type="ECO:0000259" key="1">
    <source>
        <dbReference type="PROSITE" id="PS51186"/>
    </source>
</evidence>
<dbReference type="GO" id="GO:0008999">
    <property type="term" value="F:protein-N-terminal-alanine acetyltransferase activity"/>
    <property type="evidence" value="ECO:0007669"/>
    <property type="project" value="TreeGrafter"/>
</dbReference>
<dbReference type="GO" id="GO:0010125">
    <property type="term" value="P:mycothiol biosynthetic process"/>
    <property type="evidence" value="ECO:0007669"/>
    <property type="project" value="TreeGrafter"/>
</dbReference>
<sequence>MSDSLRLFVPDFADPVQRAAFFDVAAAAIDVDGYDPFNEQSRLDVESGRRSPVIVRLWPGDSELPLDRPVGAAILGRGELDFVIDPLFRGKGYGEQALRGLLATARGTLSAWSHGDHPAARRLAERHGFVLDRTLLHLVAPVPGAAAGSGDAAGPGDAGPGAAGLHIPLLPAGFTLEPMRVGPDDEEWVALNARIFDQHPEQGRLTLGDLHARQAEPWFDAGDVLLLRDASGRLAGYDWVKVEAPGAGADAGSDAGSDGGSLEGEIYVLGVDAALAGHGLGRHLLYAGLTRLADRGCTTAGLYVEADNVAAVQLYRSAGFVEKTVDVQYRRAVDSGEAKSGW</sequence>
<gene>
    <name evidence="2" type="ORF">GCM10017584_04430</name>
</gene>
<dbReference type="Pfam" id="PF00583">
    <property type="entry name" value="Acetyltransf_1"/>
    <property type="match status" value="2"/>
</dbReference>
<dbReference type="SUPFAM" id="SSF55729">
    <property type="entry name" value="Acyl-CoA N-acyltransferases (Nat)"/>
    <property type="match status" value="2"/>
</dbReference>
<feature type="domain" description="N-acetyltransferase" evidence="1">
    <location>
        <begin position="174"/>
        <end position="342"/>
    </location>
</feature>
<dbReference type="Proteomes" id="UP001142372">
    <property type="component" value="Unassembled WGS sequence"/>
</dbReference>
<comment type="caution">
    <text evidence="2">The sequence shown here is derived from an EMBL/GenBank/DDBJ whole genome shotgun (WGS) entry which is preliminary data.</text>
</comment>
<reference evidence="2" key="1">
    <citation type="journal article" date="2014" name="Int. J. Syst. Evol. Microbiol.">
        <title>Complete genome sequence of Corynebacterium casei LMG S-19264T (=DSM 44701T), isolated from a smear-ripened cheese.</title>
        <authorList>
            <consortium name="US DOE Joint Genome Institute (JGI-PGF)"/>
            <person name="Walter F."/>
            <person name="Albersmeier A."/>
            <person name="Kalinowski J."/>
            <person name="Ruckert C."/>
        </authorList>
    </citation>
    <scope>NUCLEOTIDE SEQUENCE</scope>
    <source>
        <strain evidence="2">VKM Ac-1401</strain>
    </source>
</reference>
<dbReference type="AlphaFoldDB" id="A0A9W6H6J0"/>
<dbReference type="EMBL" id="BSEN01000001">
    <property type="protein sequence ID" value="GLJ74870.1"/>
    <property type="molecule type" value="Genomic_DNA"/>
</dbReference>
<dbReference type="RefSeq" id="WP_271175552.1">
    <property type="nucleotide sequence ID" value="NZ_BAAAJO010000001.1"/>
</dbReference>
<organism evidence="2 3">
    <name type="scientific">Leifsonia poae</name>
    <dbReference type="NCBI Taxonomy" id="110933"/>
    <lineage>
        <taxon>Bacteria</taxon>
        <taxon>Bacillati</taxon>
        <taxon>Actinomycetota</taxon>
        <taxon>Actinomycetes</taxon>
        <taxon>Micrococcales</taxon>
        <taxon>Microbacteriaceae</taxon>
        <taxon>Leifsonia</taxon>
    </lineage>
</organism>
<dbReference type="PANTHER" id="PTHR43617:SF31">
    <property type="entry name" value="MYCOTHIOL ACETYLTRANSFERASE"/>
    <property type="match status" value="1"/>
</dbReference>
<reference evidence="2" key="2">
    <citation type="submission" date="2023-01" db="EMBL/GenBank/DDBJ databases">
        <authorList>
            <person name="Sun Q."/>
            <person name="Evtushenko L."/>
        </authorList>
    </citation>
    <scope>NUCLEOTIDE SEQUENCE</scope>
    <source>
        <strain evidence="2">VKM Ac-1401</strain>
    </source>
</reference>
<dbReference type="Gene3D" id="3.40.630.30">
    <property type="match status" value="1"/>
</dbReference>
<dbReference type="PROSITE" id="PS51186">
    <property type="entry name" value="GNAT"/>
    <property type="match status" value="1"/>
</dbReference>
<dbReference type="InterPro" id="IPR050276">
    <property type="entry name" value="MshD_Acetyltransferase"/>
</dbReference>
<dbReference type="InterPro" id="IPR000182">
    <property type="entry name" value="GNAT_dom"/>
</dbReference>
<dbReference type="PANTHER" id="PTHR43617">
    <property type="entry name" value="L-AMINO ACID N-ACETYLTRANSFERASE"/>
    <property type="match status" value="1"/>
</dbReference>
<dbReference type="InterPro" id="IPR016181">
    <property type="entry name" value="Acyl_CoA_acyltransferase"/>
</dbReference>